<dbReference type="Gene3D" id="1.20.120.450">
    <property type="entry name" value="dinb family like domain"/>
    <property type="match status" value="1"/>
</dbReference>
<feature type="domain" description="DinB-like" evidence="1">
    <location>
        <begin position="257"/>
        <end position="388"/>
    </location>
</feature>
<organism evidence="2 3">
    <name type="scientific">Rhodopirellula halodulae</name>
    <dbReference type="NCBI Taxonomy" id="2894198"/>
    <lineage>
        <taxon>Bacteria</taxon>
        <taxon>Pseudomonadati</taxon>
        <taxon>Planctomycetota</taxon>
        <taxon>Planctomycetia</taxon>
        <taxon>Pirellulales</taxon>
        <taxon>Pirellulaceae</taxon>
        <taxon>Rhodopirellula</taxon>
    </lineage>
</organism>
<dbReference type="EMBL" id="JAJKFW010000056">
    <property type="protein sequence ID" value="MCC9644510.1"/>
    <property type="molecule type" value="Genomic_DNA"/>
</dbReference>
<dbReference type="InterPro" id="IPR024775">
    <property type="entry name" value="DinB-like"/>
</dbReference>
<reference evidence="2" key="1">
    <citation type="submission" date="2021-11" db="EMBL/GenBank/DDBJ databases">
        <title>Genome sequence.</title>
        <authorList>
            <person name="Sun Q."/>
        </authorList>
    </citation>
    <scope>NUCLEOTIDE SEQUENCE</scope>
    <source>
        <strain evidence="2">JC740</strain>
    </source>
</reference>
<keyword evidence="3" id="KW-1185">Reference proteome</keyword>
<dbReference type="Pfam" id="PF12867">
    <property type="entry name" value="DinB_2"/>
    <property type="match status" value="1"/>
</dbReference>
<proteinExistence type="predicted"/>
<evidence type="ECO:0000259" key="1">
    <source>
        <dbReference type="Pfam" id="PF12867"/>
    </source>
</evidence>
<evidence type="ECO:0000313" key="3">
    <source>
        <dbReference type="Proteomes" id="UP001430306"/>
    </source>
</evidence>
<protein>
    <submittedName>
        <fullName evidence="2">DinB family protein</fullName>
    </submittedName>
</protein>
<dbReference type="RefSeq" id="WP_230276237.1">
    <property type="nucleotide sequence ID" value="NZ_JAJKFW010000056.1"/>
</dbReference>
<accession>A0ABS8NLT5</accession>
<evidence type="ECO:0000313" key="2">
    <source>
        <dbReference type="EMBL" id="MCC9644510.1"/>
    </source>
</evidence>
<gene>
    <name evidence="2" type="ORF">LOC71_19735</name>
</gene>
<dbReference type="SUPFAM" id="SSF109854">
    <property type="entry name" value="DinB/YfiT-like putative metalloenzymes"/>
    <property type="match status" value="1"/>
</dbReference>
<dbReference type="InterPro" id="IPR034660">
    <property type="entry name" value="DinB/YfiT-like"/>
</dbReference>
<sequence>MLPAAPLSRTPLFRESSGFAMRLLASLGLLLGTVIAGPLNRADASPGDPALVQIWPNKVVSIESHWGLRVAVTHGTKPTENLGNCDLTVDLGRAEQVWLQRLPNEDAVRAIRQPSDLALSKSDPNLVEVAVESNRMAVIQVDGMRIVVAADELNASELEQFGQIDLLVGDPSGIAGVSDPSSDSFVIRNWIPLDQTKADDIGTDAANQWETRTRSHNAVAVSAKTPKLEKQPPVRWLMATEVWTMPDEMDELFVAMERSCRESQTIFADLSVAQMNFRPANGTHTPRWNVEHMMGRQLLFFSQIYNAIDPSIPVMDLNPAQMPPDYEFAHADWTGAEEARQMQRVSKFTRRFAYLLDGYAVDEKAPASRWPTLAALLKQMERHYGEHTANTQKKFELPGWPSE</sequence>
<dbReference type="Proteomes" id="UP001430306">
    <property type="component" value="Unassembled WGS sequence"/>
</dbReference>
<name>A0ABS8NLT5_9BACT</name>
<comment type="caution">
    <text evidence="2">The sequence shown here is derived from an EMBL/GenBank/DDBJ whole genome shotgun (WGS) entry which is preliminary data.</text>
</comment>